<dbReference type="STRING" id="64969.SAMN02745127_01440"/>
<dbReference type="CDD" id="cd00761">
    <property type="entry name" value="Glyco_tranf_GTA_type"/>
    <property type="match status" value="1"/>
</dbReference>
<evidence type="ECO:0000313" key="3">
    <source>
        <dbReference type="Proteomes" id="UP000191418"/>
    </source>
</evidence>
<dbReference type="OrthoDB" id="9801954at2"/>
<evidence type="ECO:0000313" key="2">
    <source>
        <dbReference type="EMBL" id="OPX55594.1"/>
    </source>
</evidence>
<reference evidence="2 3" key="1">
    <citation type="submission" date="2017-01" db="EMBL/GenBank/DDBJ databases">
        <title>Genome Sequencing of a Marine Spirillum, Oceanospirillum multiglobuliferum ATCC 33336, from Japan.</title>
        <authorList>
            <person name="Carney J.G."/>
            <person name="Trachtenberg A.M."/>
            <person name="Rheaume B.A."/>
            <person name="Linnane J.D."/>
            <person name="Pitts N.L."/>
            <person name="Mykles D.L."/>
            <person name="Maclea K.S."/>
        </authorList>
    </citation>
    <scope>NUCLEOTIDE SEQUENCE [LARGE SCALE GENOMIC DNA]</scope>
    <source>
        <strain evidence="2 3">ATCC 33336</strain>
    </source>
</reference>
<name>A0A1T4PDS2_9GAMM</name>
<gene>
    <name evidence="2" type="ORF">BTE48_08240</name>
</gene>
<accession>A0A1T4PDS2</accession>
<dbReference type="InterPro" id="IPR029044">
    <property type="entry name" value="Nucleotide-diphossugar_trans"/>
</dbReference>
<dbReference type="SUPFAM" id="SSF53448">
    <property type="entry name" value="Nucleotide-diphospho-sugar transferases"/>
    <property type="match status" value="1"/>
</dbReference>
<keyword evidence="3" id="KW-1185">Reference proteome</keyword>
<dbReference type="EMBL" id="MTSM01000008">
    <property type="protein sequence ID" value="OPX55594.1"/>
    <property type="molecule type" value="Genomic_DNA"/>
</dbReference>
<proteinExistence type="predicted"/>
<organism evidence="2 3">
    <name type="scientific">Oceanospirillum multiglobuliferum</name>
    <dbReference type="NCBI Taxonomy" id="64969"/>
    <lineage>
        <taxon>Bacteria</taxon>
        <taxon>Pseudomonadati</taxon>
        <taxon>Pseudomonadota</taxon>
        <taxon>Gammaproteobacteria</taxon>
        <taxon>Oceanospirillales</taxon>
        <taxon>Oceanospirillaceae</taxon>
        <taxon>Oceanospirillum</taxon>
    </lineage>
</organism>
<dbReference type="PANTHER" id="PTHR43685">
    <property type="entry name" value="GLYCOSYLTRANSFERASE"/>
    <property type="match status" value="1"/>
</dbReference>
<comment type="caution">
    <text evidence="2">The sequence shown here is derived from an EMBL/GenBank/DDBJ whole genome shotgun (WGS) entry which is preliminary data.</text>
</comment>
<dbReference type="PANTHER" id="PTHR43685:SF2">
    <property type="entry name" value="GLYCOSYLTRANSFERASE 2-LIKE DOMAIN-CONTAINING PROTEIN"/>
    <property type="match status" value="1"/>
</dbReference>
<dbReference type="RefSeq" id="WP_078745053.1">
    <property type="nucleotide sequence ID" value="NZ_FUXG01000008.1"/>
</dbReference>
<feature type="domain" description="Glycosyltransferase 2-like" evidence="1">
    <location>
        <begin position="6"/>
        <end position="116"/>
    </location>
</feature>
<dbReference type="AlphaFoldDB" id="A0A1T4PDS2"/>
<protein>
    <recommendedName>
        <fullName evidence="1">Glycosyltransferase 2-like domain-containing protein</fullName>
    </recommendedName>
</protein>
<evidence type="ECO:0000259" key="1">
    <source>
        <dbReference type="Pfam" id="PF00535"/>
    </source>
</evidence>
<dbReference type="Pfam" id="PF00535">
    <property type="entry name" value="Glycos_transf_2"/>
    <property type="match status" value="1"/>
</dbReference>
<dbReference type="InterPro" id="IPR050834">
    <property type="entry name" value="Glycosyltransf_2"/>
</dbReference>
<dbReference type="Proteomes" id="UP000191418">
    <property type="component" value="Unassembled WGS sequence"/>
</dbReference>
<dbReference type="InterPro" id="IPR001173">
    <property type="entry name" value="Glyco_trans_2-like"/>
</dbReference>
<sequence length="315" mass="35942">MNPLISVIMPTWNCLDYLPAAVDSVLSQAVNLELIIVDDGSTDGSDHWLNQLQAQHQNVVVLKGQHKGVSAARNLALSHARGHYVAFIDADDLWYQGKLQHQLTLHLADPELVLSFTDYDHFSEQGADLGRCFQFWPSFYRHLKPSIYQLRLADRLKTAIYEENVIGTSTVMVKTECLRLAQGFDESLHSASDWDLWLRLLAYGDFVAINQSYMGYLVRSNSISRNAERRIASFQSILERFKQPMQQLNPHCYAPAVARLKLAQAENWQVQKGGYWKAIQAYCQACYQLPNKRNIRALLSHLIKGLVPREKRLGK</sequence>
<dbReference type="Gene3D" id="3.90.550.10">
    <property type="entry name" value="Spore Coat Polysaccharide Biosynthesis Protein SpsA, Chain A"/>
    <property type="match status" value="1"/>
</dbReference>